<evidence type="ECO:0000256" key="25">
    <source>
        <dbReference type="ARBA" id="ARBA00048074"/>
    </source>
</evidence>
<evidence type="ECO:0000259" key="27">
    <source>
        <dbReference type="Pfam" id="PF03061"/>
    </source>
</evidence>
<evidence type="ECO:0000313" key="28">
    <source>
        <dbReference type="EMBL" id="KAG9480861.1"/>
    </source>
</evidence>
<keyword evidence="29" id="KW-1185">Reference proteome</keyword>
<keyword evidence="7" id="KW-0053">Apoptosis</keyword>
<dbReference type="InterPro" id="IPR029069">
    <property type="entry name" value="HotDog_dom_sf"/>
</dbReference>
<keyword evidence="8" id="KW-0999">Mitochondrion inner membrane</keyword>
<evidence type="ECO:0000256" key="19">
    <source>
        <dbReference type="ARBA" id="ARBA00038848"/>
    </source>
</evidence>
<evidence type="ECO:0000256" key="2">
    <source>
        <dbReference type="ARBA" id="ARBA00004569"/>
    </source>
</evidence>
<keyword evidence="13" id="KW-0496">Mitochondrion</keyword>
<keyword evidence="12" id="KW-0443">Lipid metabolism</keyword>
<keyword evidence="10" id="KW-0276">Fatty acid metabolism</keyword>
<gene>
    <name evidence="28" type="ORF">GDO78_010239</name>
</gene>
<dbReference type="SUPFAM" id="SSF54637">
    <property type="entry name" value="Thioesterase/thiol ester dehydrase-isomerase"/>
    <property type="match status" value="1"/>
</dbReference>
<evidence type="ECO:0000256" key="26">
    <source>
        <dbReference type="ARBA" id="ARBA00048180"/>
    </source>
</evidence>
<comment type="catalytic activity">
    <reaction evidence="22">
        <text>octanoyl-CoA + H2O = octanoate + CoA + H(+)</text>
        <dbReference type="Rhea" id="RHEA:30143"/>
        <dbReference type="ChEBI" id="CHEBI:15377"/>
        <dbReference type="ChEBI" id="CHEBI:15378"/>
        <dbReference type="ChEBI" id="CHEBI:25646"/>
        <dbReference type="ChEBI" id="CHEBI:57287"/>
        <dbReference type="ChEBI" id="CHEBI:57386"/>
    </reaction>
    <physiologicalReaction direction="left-to-right" evidence="22">
        <dbReference type="Rhea" id="RHEA:30144"/>
    </physiologicalReaction>
</comment>
<dbReference type="EC" id="3.1.2.2" evidence="19"/>
<evidence type="ECO:0000256" key="8">
    <source>
        <dbReference type="ARBA" id="ARBA00022792"/>
    </source>
</evidence>
<evidence type="ECO:0000256" key="3">
    <source>
        <dbReference type="ARBA" id="ARBA00004632"/>
    </source>
</evidence>
<evidence type="ECO:0000256" key="13">
    <source>
        <dbReference type="ARBA" id="ARBA00023128"/>
    </source>
</evidence>
<evidence type="ECO:0000313" key="29">
    <source>
        <dbReference type="Proteomes" id="UP000770717"/>
    </source>
</evidence>
<evidence type="ECO:0000256" key="12">
    <source>
        <dbReference type="ARBA" id="ARBA00023098"/>
    </source>
</evidence>
<dbReference type="InterPro" id="IPR006683">
    <property type="entry name" value="Thioestr_dom"/>
</dbReference>
<dbReference type="GO" id="GO:0006631">
    <property type="term" value="P:fatty acid metabolic process"/>
    <property type="evidence" value="ECO:0007669"/>
    <property type="project" value="UniProtKB-KW"/>
</dbReference>
<evidence type="ECO:0000256" key="1">
    <source>
        <dbReference type="ARBA" id="ARBA00004496"/>
    </source>
</evidence>
<keyword evidence="6" id="KW-0963">Cytoplasm</keyword>
<organism evidence="28 29">
    <name type="scientific">Eleutherodactylus coqui</name>
    <name type="common">Puerto Rican coqui</name>
    <dbReference type="NCBI Taxonomy" id="57060"/>
    <lineage>
        <taxon>Eukaryota</taxon>
        <taxon>Metazoa</taxon>
        <taxon>Chordata</taxon>
        <taxon>Craniata</taxon>
        <taxon>Vertebrata</taxon>
        <taxon>Euteleostomi</taxon>
        <taxon>Amphibia</taxon>
        <taxon>Batrachia</taxon>
        <taxon>Anura</taxon>
        <taxon>Neobatrachia</taxon>
        <taxon>Hyloidea</taxon>
        <taxon>Eleutherodactylidae</taxon>
        <taxon>Eleutherodactylinae</taxon>
        <taxon>Eleutherodactylus</taxon>
        <taxon>Eleutherodactylus</taxon>
    </lineage>
</organism>
<dbReference type="CDD" id="cd03443">
    <property type="entry name" value="PaaI_thioesterase"/>
    <property type="match status" value="1"/>
</dbReference>
<comment type="catalytic activity">
    <reaction evidence="23">
        <text>hexadecanoyl-CoA + H2O = hexadecanoate + CoA + H(+)</text>
        <dbReference type="Rhea" id="RHEA:16645"/>
        <dbReference type="ChEBI" id="CHEBI:7896"/>
        <dbReference type="ChEBI" id="CHEBI:15377"/>
        <dbReference type="ChEBI" id="CHEBI:15378"/>
        <dbReference type="ChEBI" id="CHEBI:57287"/>
        <dbReference type="ChEBI" id="CHEBI:57379"/>
        <dbReference type="EC" id="3.1.2.2"/>
    </reaction>
    <physiologicalReaction direction="left-to-right" evidence="23">
        <dbReference type="Rhea" id="RHEA:16646"/>
    </physiologicalReaction>
</comment>
<dbReference type="GO" id="GO:0016787">
    <property type="term" value="F:hydrolase activity"/>
    <property type="evidence" value="ECO:0007669"/>
    <property type="project" value="UniProtKB-KW"/>
</dbReference>
<dbReference type="InterPro" id="IPR052365">
    <property type="entry name" value="THEM4/THEM5_acyl-CoA_thioest"/>
</dbReference>
<dbReference type="AlphaFoldDB" id="A0A8J6K6D8"/>
<comment type="catalytic activity">
    <reaction evidence="16">
        <text>(5Z,8Z,11Z,14Z)-eicosatetraenoyl-CoA + H2O = (5Z,8Z,11Z,14Z)-eicosatetraenoate + CoA + H(+)</text>
        <dbReference type="Rhea" id="RHEA:40151"/>
        <dbReference type="ChEBI" id="CHEBI:15377"/>
        <dbReference type="ChEBI" id="CHEBI:15378"/>
        <dbReference type="ChEBI" id="CHEBI:32395"/>
        <dbReference type="ChEBI" id="CHEBI:57287"/>
        <dbReference type="ChEBI" id="CHEBI:57368"/>
    </reaction>
    <physiologicalReaction direction="left-to-right" evidence="16">
        <dbReference type="Rhea" id="RHEA:40152"/>
    </physiologicalReaction>
</comment>
<comment type="catalytic activity">
    <reaction evidence="17">
        <text>(9Z)-octadecenoyl-CoA + H2O = (9Z)-octadecenoate + CoA + H(+)</text>
        <dbReference type="Rhea" id="RHEA:40139"/>
        <dbReference type="ChEBI" id="CHEBI:15377"/>
        <dbReference type="ChEBI" id="CHEBI:15378"/>
        <dbReference type="ChEBI" id="CHEBI:30823"/>
        <dbReference type="ChEBI" id="CHEBI:57287"/>
        <dbReference type="ChEBI" id="CHEBI:57387"/>
    </reaction>
    <physiologicalReaction direction="left-to-right" evidence="17">
        <dbReference type="Rhea" id="RHEA:40140"/>
    </physiologicalReaction>
</comment>
<comment type="subcellular location">
    <subcellularLocation>
        <location evidence="3">Cell projection</location>
        <location evidence="3">Ruffle membrane</location>
    </subcellularLocation>
    <subcellularLocation>
        <location evidence="1">Cytoplasm</location>
    </subcellularLocation>
    <subcellularLocation>
        <location evidence="4">Mitochondrion inner membrane</location>
        <topology evidence="4">Peripheral membrane protein</topology>
    </subcellularLocation>
    <subcellularLocation>
        <location evidence="2">Mitochondrion intermembrane space</location>
    </subcellularLocation>
</comment>
<dbReference type="Proteomes" id="UP000770717">
    <property type="component" value="Unassembled WGS sequence"/>
</dbReference>
<feature type="domain" description="Thioesterase" evidence="27">
    <location>
        <begin position="113"/>
        <end position="183"/>
    </location>
</feature>
<sequence>MIRRCGRLLHKTKVRSHCPTEELRDFGLPNATWNKNLKDLYNKFLELSKNGSWKRIPSHNTIAHHLQGIGKRMFLRNLDSDGLGFEYCMFYNKDERRMVCLFQPGPYLEGPPGYAHGGCIATIIDSTAGAGAVYTCGSVMTANLNITYFKPVPLGCTLFVDSHVDKIEGRKVYSSCHIQSYDGVILHAEASALFIKANH</sequence>
<proteinExistence type="inferred from homology"/>
<evidence type="ECO:0000256" key="5">
    <source>
        <dbReference type="ARBA" id="ARBA00022475"/>
    </source>
</evidence>
<dbReference type="PANTHER" id="PTHR12418:SF19">
    <property type="entry name" value="ACYL-COENZYME A THIOESTERASE THEM4"/>
    <property type="match status" value="1"/>
</dbReference>
<evidence type="ECO:0000256" key="22">
    <source>
        <dbReference type="ARBA" id="ARBA00047588"/>
    </source>
</evidence>
<evidence type="ECO:0000256" key="10">
    <source>
        <dbReference type="ARBA" id="ARBA00022832"/>
    </source>
</evidence>
<evidence type="ECO:0000256" key="21">
    <source>
        <dbReference type="ARBA" id="ARBA00043210"/>
    </source>
</evidence>
<evidence type="ECO:0000256" key="6">
    <source>
        <dbReference type="ARBA" id="ARBA00022490"/>
    </source>
</evidence>
<dbReference type="PANTHER" id="PTHR12418">
    <property type="entry name" value="ACYL-COENZYME A THIOESTERASE THEM4"/>
    <property type="match status" value="1"/>
</dbReference>
<dbReference type="GO" id="GO:0005743">
    <property type="term" value="C:mitochondrial inner membrane"/>
    <property type="evidence" value="ECO:0007669"/>
    <property type="project" value="UniProtKB-SubCell"/>
</dbReference>
<evidence type="ECO:0000256" key="23">
    <source>
        <dbReference type="ARBA" id="ARBA00047734"/>
    </source>
</evidence>
<dbReference type="GO" id="GO:0032587">
    <property type="term" value="C:ruffle membrane"/>
    <property type="evidence" value="ECO:0007669"/>
    <property type="project" value="UniProtKB-SubCell"/>
</dbReference>
<evidence type="ECO:0000256" key="4">
    <source>
        <dbReference type="ARBA" id="ARBA00004637"/>
    </source>
</evidence>
<name>A0A8J6K6D8_ELECQ</name>
<dbReference type="GO" id="GO:0005758">
    <property type="term" value="C:mitochondrial intermembrane space"/>
    <property type="evidence" value="ECO:0007669"/>
    <property type="project" value="UniProtKB-SubCell"/>
</dbReference>
<comment type="catalytic activity">
    <reaction evidence="25">
        <text>dodecanoyl-CoA + H2O = dodecanoate + CoA + H(+)</text>
        <dbReference type="Rhea" id="RHEA:30135"/>
        <dbReference type="ChEBI" id="CHEBI:15377"/>
        <dbReference type="ChEBI" id="CHEBI:15378"/>
        <dbReference type="ChEBI" id="CHEBI:18262"/>
        <dbReference type="ChEBI" id="CHEBI:57287"/>
        <dbReference type="ChEBI" id="CHEBI:57375"/>
    </reaction>
    <physiologicalReaction direction="left-to-right" evidence="25">
        <dbReference type="Rhea" id="RHEA:30136"/>
    </physiologicalReaction>
</comment>
<evidence type="ECO:0000256" key="15">
    <source>
        <dbReference type="ARBA" id="ARBA00023273"/>
    </source>
</evidence>
<evidence type="ECO:0000256" key="17">
    <source>
        <dbReference type="ARBA" id="ARBA00037002"/>
    </source>
</evidence>
<dbReference type="GO" id="GO:0006915">
    <property type="term" value="P:apoptotic process"/>
    <property type="evidence" value="ECO:0007669"/>
    <property type="project" value="UniProtKB-KW"/>
</dbReference>
<evidence type="ECO:0000256" key="18">
    <source>
        <dbReference type="ARBA" id="ARBA00038456"/>
    </source>
</evidence>
<comment type="catalytic activity">
    <reaction evidence="24">
        <text>decanoyl-CoA + H2O = decanoate + CoA + H(+)</text>
        <dbReference type="Rhea" id="RHEA:40059"/>
        <dbReference type="ChEBI" id="CHEBI:15377"/>
        <dbReference type="ChEBI" id="CHEBI:15378"/>
        <dbReference type="ChEBI" id="CHEBI:27689"/>
        <dbReference type="ChEBI" id="CHEBI:57287"/>
        <dbReference type="ChEBI" id="CHEBI:61430"/>
    </reaction>
    <physiologicalReaction direction="left-to-right" evidence="24">
        <dbReference type="Rhea" id="RHEA:40060"/>
    </physiologicalReaction>
</comment>
<evidence type="ECO:0000256" key="7">
    <source>
        <dbReference type="ARBA" id="ARBA00022703"/>
    </source>
</evidence>
<keyword evidence="15" id="KW-0966">Cell projection</keyword>
<dbReference type="OrthoDB" id="506431at2759"/>
<evidence type="ECO:0000256" key="11">
    <source>
        <dbReference type="ARBA" id="ARBA00022946"/>
    </source>
</evidence>
<evidence type="ECO:0000256" key="24">
    <source>
        <dbReference type="ARBA" id="ARBA00047969"/>
    </source>
</evidence>
<keyword evidence="11" id="KW-0809">Transit peptide</keyword>
<keyword evidence="14" id="KW-0472">Membrane</keyword>
<accession>A0A8J6K6D8</accession>
<dbReference type="Gene3D" id="3.10.129.10">
    <property type="entry name" value="Hotdog Thioesterase"/>
    <property type="match status" value="1"/>
</dbReference>
<keyword evidence="5" id="KW-1003">Cell membrane</keyword>
<dbReference type="Pfam" id="PF03061">
    <property type="entry name" value="4HBT"/>
    <property type="match status" value="1"/>
</dbReference>
<comment type="catalytic activity">
    <reaction evidence="26">
        <text>tetradecanoyl-CoA + H2O = tetradecanoate + CoA + H(+)</text>
        <dbReference type="Rhea" id="RHEA:40119"/>
        <dbReference type="ChEBI" id="CHEBI:15377"/>
        <dbReference type="ChEBI" id="CHEBI:15378"/>
        <dbReference type="ChEBI" id="CHEBI:30807"/>
        <dbReference type="ChEBI" id="CHEBI:57287"/>
        <dbReference type="ChEBI" id="CHEBI:57385"/>
    </reaction>
    <physiologicalReaction direction="left-to-right" evidence="26">
        <dbReference type="Rhea" id="RHEA:40120"/>
    </physiologicalReaction>
</comment>
<reference evidence="28" key="1">
    <citation type="thesis" date="2020" institute="ProQuest LLC" country="789 East Eisenhower Parkway, Ann Arbor, MI, USA">
        <title>Comparative Genomics and Chromosome Evolution.</title>
        <authorList>
            <person name="Mudd A.B."/>
        </authorList>
    </citation>
    <scope>NUCLEOTIDE SEQUENCE</scope>
    <source>
        <strain evidence="28">HN-11 Male</strain>
        <tissue evidence="28">Kidney and liver</tissue>
    </source>
</reference>
<keyword evidence="9" id="KW-0378">Hydrolase</keyword>
<evidence type="ECO:0000256" key="14">
    <source>
        <dbReference type="ARBA" id="ARBA00023136"/>
    </source>
</evidence>
<comment type="caution">
    <text evidence="28">The sequence shown here is derived from an EMBL/GenBank/DDBJ whole genome shotgun (WGS) entry which is preliminary data.</text>
</comment>
<comment type="similarity">
    <text evidence="18">Belongs to the THEM4/THEM5 thioesterase family.</text>
</comment>
<dbReference type="EMBL" id="WNTK01000006">
    <property type="protein sequence ID" value="KAG9480861.1"/>
    <property type="molecule type" value="Genomic_DNA"/>
</dbReference>
<evidence type="ECO:0000256" key="16">
    <source>
        <dbReference type="ARBA" id="ARBA00035852"/>
    </source>
</evidence>
<evidence type="ECO:0000256" key="20">
    <source>
        <dbReference type="ARBA" id="ARBA00040123"/>
    </source>
</evidence>
<protein>
    <recommendedName>
        <fullName evidence="20">Acyl-coenzyme A thioesterase THEM4</fullName>
        <ecNumber evidence="19">3.1.2.2</ecNumber>
    </recommendedName>
    <alternativeName>
        <fullName evidence="21">Thioesterase superfamily member 4</fullName>
    </alternativeName>
</protein>
<evidence type="ECO:0000256" key="9">
    <source>
        <dbReference type="ARBA" id="ARBA00022801"/>
    </source>
</evidence>